<evidence type="ECO:0000313" key="2">
    <source>
        <dbReference type="Proteomes" id="UP001150538"/>
    </source>
</evidence>
<protein>
    <submittedName>
        <fullName evidence="1">Uncharacterized protein</fullName>
    </submittedName>
</protein>
<dbReference type="AlphaFoldDB" id="A0A9W7ZX00"/>
<comment type="caution">
    <text evidence="1">The sequence shown here is derived from an EMBL/GenBank/DDBJ whole genome shotgun (WGS) entry which is preliminary data.</text>
</comment>
<accession>A0A9W7ZX00</accession>
<dbReference type="EMBL" id="JANBPU010000341">
    <property type="protein sequence ID" value="KAJ1912477.1"/>
    <property type="molecule type" value="Genomic_DNA"/>
</dbReference>
<gene>
    <name evidence="1" type="ORF">H4219_005584</name>
</gene>
<organism evidence="1 2">
    <name type="scientific">Mycoemilia scoparia</name>
    <dbReference type="NCBI Taxonomy" id="417184"/>
    <lineage>
        <taxon>Eukaryota</taxon>
        <taxon>Fungi</taxon>
        <taxon>Fungi incertae sedis</taxon>
        <taxon>Zoopagomycota</taxon>
        <taxon>Kickxellomycotina</taxon>
        <taxon>Kickxellomycetes</taxon>
        <taxon>Kickxellales</taxon>
        <taxon>Kickxellaceae</taxon>
        <taxon>Mycoemilia</taxon>
    </lineage>
</organism>
<name>A0A9W7ZX00_9FUNG</name>
<proteinExistence type="predicted"/>
<sequence length="111" mass="12586">MIKINDMIKQVGIYDLTAVQTFVKYLLPSFRSTEQQQALLTVEQGKQVVANLILLHNACVFLAISYLVKVGINPNIDYAQGLYTDSLMDAKRLFEPLKEAYNRISSEIMVD</sequence>
<reference evidence="1" key="1">
    <citation type="submission" date="2022-07" db="EMBL/GenBank/DDBJ databases">
        <title>Phylogenomic reconstructions and comparative analyses of Kickxellomycotina fungi.</title>
        <authorList>
            <person name="Reynolds N.K."/>
            <person name="Stajich J.E."/>
            <person name="Barry K."/>
            <person name="Grigoriev I.V."/>
            <person name="Crous P."/>
            <person name="Smith M.E."/>
        </authorList>
    </citation>
    <scope>NUCLEOTIDE SEQUENCE</scope>
    <source>
        <strain evidence="1">NBRC 100468</strain>
    </source>
</reference>
<evidence type="ECO:0000313" key="1">
    <source>
        <dbReference type="EMBL" id="KAJ1912477.1"/>
    </source>
</evidence>
<keyword evidence="2" id="KW-1185">Reference proteome</keyword>
<dbReference type="Proteomes" id="UP001150538">
    <property type="component" value="Unassembled WGS sequence"/>
</dbReference>
<feature type="non-terminal residue" evidence="1">
    <location>
        <position position="111"/>
    </location>
</feature>